<reference evidence="1 2" key="1">
    <citation type="submission" date="2015-11" db="EMBL/GenBank/DDBJ databases">
        <title>Genome Sequence of Bacillus simplex strain VanAntwerpen2.</title>
        <authorList>
            <person name="Couger M.B."/>
        </authorList>
    </citation>
    <scope>NUCLEOTIDE SEQUENCE [LARGE SCALE GENOMIC DNA]</scope>
    <source>
        <strain evidence="1 2">VanAntwerpen02</strain>
    </source>
</reference>
<dbReference type="Proteomes" id="UP000064189">
    <property type="component" value="Unassembled WGS sequence"/>
</dbReference>
<accession>A0A109MSI9</accession>
<keyword evidence="2" id="KW-1185">Reference proteome</keyword>
<proteinExistence type="predicted"/>
<dbReference type="Pfam" id="PF10673">
    <property type="entry name" value="DUF2487"/>
    <property type="match status" value="1"/>
</dbReference>
<comment type="caution">
    <text evidence="1">The sequence shown here is derived from an EMBL/GenBank/DDBJ whole genome shotgun (WGS) entry which is preliminary data.</text>
</comment>
<evidence type="ECO:0008006" key="3">
    <source>
        <dbReference type="Google" id="ProtNLM"/>
    </source>
</evidence>
<organism evidence="1 2">
    <name type="scientific">Peribacillus simplex</name>
    <dbReference type="NCBI Taxonomy" id="1478"/>
    <lineage>
        <taxon>Bacteria</taxon>
        <taxon>Bacillati</taxon>
        <taxon>Bacillota</taxon>
        <taxon>Bacilli</taxon>
        <taxon>Bacillales</taxon>
        <taxon>Bacillaceae</taxon>
        <taxon>Peribacillus</taxon>
    </lineage>
</organism>
<protein>
    <recommendedName>
        <fullName evidence="3">DUF2487 family protein</fullName>
    </recommendedName>
</protein>
<sequence>MRWTAKELDMYSQSKEYVDTVLIPLVPLSFGGQMKQTGSMNEFLTILSLEIEKQMKGRILLMPSFHYISNEMDKVERLKHWATELKENDIKHIFFLTSDYEWKKDERELENNLLWIPAIPLESLENEQARGMINQQVLQILDIFTYNWKNEKK</sequence>
<dbReference type="AlphaFoldDB" id="A0A109MSI9"/>
<dbReference type="RefSeq" id="WP_061144277.1">
    <property type="nucleotide sequence ID" value="NZ_LNNH01000055.1"/>
</dbReference>
<evidence type="ECO:0000313" key="2">
    <source>
        <dbReference type="Proteomes" id="UP000064189"/>
    </source>
</evidence>
<name>A0A109MSI9_9BACI</name>
<gene>
    <name evidence="1" type="ORF">AS888_02040</name>
</gene>
<evidence type="ECO:0000313" key="1">
    <source>
        <dbReference type="EMBL" id="KWW11336.1"/>
    </source>
</evidence>
<dbReference type="InterPro" id="IPR019615">
    <property type="entry name" value="DUF2487"/>
</dbReference>
<dbReference type="EMBL" id="LNNH01000055">
    <property type="protein sequence ID" value="KWW11336.1"/>
    <property type="molecule type" value="Genomic_DNA"/>
</dbReference>